<comment type="caution">
    <text evidence="7">The sequence shown here is derived from an EMBL/GenBank/DDBJ whole genome shotgun (WGS) entry which is preliminary data.</text>
</comment>
<comment type="subcellular location">
    <subcellularLocation>
        <location evidence="1">Cell outer membrane</location>
    </subcellularLocation>
</comment>
<dbReference type="EMBL" id="JAEDAO010000001">
    <property type="protein sequence ID" value="MBK0393166.1"/>
    <property type="molecule type" value="Genomic_DNA"/>
</dbReference>
<evidence type="ECO:0000256" key="5">
    <source>
        <dbReference type="SAM" id="MobiDB-lite"/>
    </source>
</evidence>
<dbReference type="PANTHER" id="PTHR30329:SF21">
    <property type="entry name" value="LIPOPROTEIN YIAD-RELATED"/>
    <property type="match status" value="1"/>
</dbReference>
<dbReference type="InterPro" id="IPR050330">
    <property type="entry name" value="Bact_OuterMem_StrucFunc"/>
</dbReference>
<accession>A0A934Q1H9</accession>
<gene>
    <name evidence="7" type="ORF">I8E28_11250</name>
</gene>
<feature type="region of interest" description="Disordered" evidence="5">
    <location>
        <begin position="74"/>
        <end position="94"/>
    </location>
</feature>
<dbReference type="Gene3D" id="3.30.1330.60">
    <property type="entry name" value="OmpA-like domain"/>
    <property type="match status" value="1"/>
</dbReference>
<proteinExistence type="predicted"/>
<name>A0A934Q1H9_9BURK</name>
<dbReference type="GO" id="GO:0009279">
    <property type="term" value="C:cell outer membrane"/>
    <property type="evidence" value="ECO:0007669"/>
    <property type="project" value="UniProtKB-SubCell"/>
</dbReference>
<feature type="compositionally biased region" description="Low complexity" evidence="5">
    <location>
        <begin position="76"/>
        <end position="90"/>
    </location>
</feature>
<organism evidence="7 8">
    <name type="scientific">Ramlibacter algicola</name>
    <dbReference type="NCBI Taxonomy" id="2795217"/>
    <lineage>
        <taxon>Bacteria</taxon>
        <taxon>Pseudomonadati</taxon>
        <taxon>Pseudomonadota</taxon>
        <taxon>Betaproteobacteria</taxon>
        <taxon>Burkholderiales</taxon>
        <taxon>Comamonadaceae</taxon>
        <taxon>Ramlibacter</taxon>
    </lineage>
</organism>
<feature type="domain" description="OmpA-like" evidence="6">
    <location>
        <begin position="95"/>
        <end position="209"/>
    </location>
</feature>
<dbReference type="Pfam" id="PF00691">
    <property type="entry name" value="OmpA"/>
    <property type="match status" value="1"/>
</dbReference>
<evidence type="ECO:0000256" key="3">
    <source>
        <dbReference type="ARBA" id="ARBA00023237"/>
    </source>
</evidence>
<dbReference type="AlphaFoldDB" id="A0A934Q1H9"/>
<dbReference type="PRINTS" id="PR01021">
    <property type="entry name" value="OMPADOMAIN"/>
</dbReference>
<dbReference type="PANTHER" id="PTHR30329">
    <property type="entry name" value="STATOR ELEMENT OF FLAGELLAR MOTOR COMPLEX"/>
    <property type="match status" value="1"/>
</dbReference>
<evidence type="ECO:0000313" key="7">
    <source>
        <dbReference type="EMBL" id="MBK0393166.1"/>
    </source>
</evidence>
<protein>
    <submittedName>
        <fullName evidence="7">OmpA family protein</fullName>
    </submittedName>
</protein>
<dbReference type="PROSITE" id="PS51123">
    <property type="entry name" value="OMPA_2"/>
    <property type="match status" value="1"/>
</dbReference>
<reference evidence="7" key="1">
    <citation type="submission" date="2020-12" db="EMBL/GenBank/DDBJ databases">
        <title>Ramlibacter sp. nov., isolated from a freshwater alga, Cryptomonas.</title>
        <authorList>
            <person name="Kim H.M."/>
            <person name="Jeon C.O."/>
        </authorList>
    </citation>
    <scope>NUCLEOTIDE SEQUENCE</scope>
    <source>
        <strain evidence="7">CrO1</strain>
    </source>
</reference>
<dbReference type="RefSeq" id="WP_200788151.1">
    <property type="nucleotide sequence ID" value="NZ_JAEDAO010000001.1"/>
</dbReference>
<keyword evidence="3" id="KW-0998">Cell outer membrane</keyword>
<evidence type="ECO:0000259" key="6">
    <source>
        <dbReference type="PROSITE" id="PS51123"/>
    </source>
</evidence>
<evidence type="ECO:0000256" key="4">
    <source>
        <dbReference type="PROSITE-ProRule" id="PRU00473"/>
    </source>
</evidence>
<dbReference type="InterPro" id="IPR036737">
    <property type="entry name" value="OmpA-like_sf"/>
</dbReference>
<sequence length="209" mass="21717">MIRYFSTLALAAAAAFVTCESKAEKVVIYQEGQQVNPQDVAAVLGRSRSIQLLDDAPAAAPAPAAPTAIKTVAHVSRPASPKPAATAPAAGRDDAKAQPAALSLPVLFAFDSSDILPAARPQLDALARGIQLLAPDRTVTVEGHTDAAGEDAYNAGLSRARASAVRDYLVQHHGIAAARLKTVGYGESRPVEGADPYAAVNRRVQFRGS</sequence>
<evidence type="ECO:0000256" key="1">
    <source>
        <dbReference type="ARBA" id="ARBA00004442"/>
    </source>
</evidence>
<dbReference type="CDD" id="cd07185">
    <property type="entry name" value="OmpA_C-like"/>
    <property type="match status" value="1"/>
</dbReference>
<evidence type="ECO:0000313" key="8">
    <source>
        <dbReference type="Proteomes" id="UP000617041"/>
    </source>
</evidence>
<dbReference type="InterPro" id="IPR006664">
    <property type="entry name" value="OMP_bac"/>
</dbReference>
<keyword evidence="2 4" id="KW-0472">Membrane</keyword>
<keyword evidence="8" id="KW-1185">Reference proteome</keyword>
<dbReference type="Proteomes" id="UP000617041">
    <property type="component" value="Unassembled WGS sequence"/>
</dbReference>
<dbReference type="SUPFAM" id="SSF103088">
    <property type="entry name" value="OmpA-like"/>
    <property type="match status" value="1"/>
</dbReference>
<dbReference type="InterPro" id="IPR006665">
    <property type="entry name" value="OmpA-like"/>
</dbReference>
<evidence type="ECO:0000256" key="2">
    <source>
        <dbReference type="ARBA" id="ARBA00023136"/>
    </source>
</evidence>